<dbReference type="eggNOG" id="COG0683">
    <property type="taxonomic scope" value="Bacteria"/>
</dbReference>
<gene>
    <name evidence="1" type="ORF">IT41_08310</name>
    <name evidence="2" type="ORF">SAMN04487972_101347</name>
</gene>
<reference evidence="2 4" key="3">
    <citation type="submission" date="2016-10" db="EMBL/GenBank/DDBJ databases">
        <authorList>
            <person name="de Groot N.N."/>
        </authorList>
    </citation>
    <scope>NUCLEOTIDE SEQUENCE [LARGE SCALE GENOMIC DNA]</scope>
    <source>
        <strain evidence="2 4">CGMCC 1.6117</strain>
    </source>
</reference>
<dbReference type="EMBL" id="JRKN01000008">
    <property type="protein sequence ID" value="KGJ05008.1"/>
    <property type="molecule type" value="Genomic_DNA"/>
</dbReference>
<evidence type="ECO:0000313" key="4">
    <source>
        <dbReference type="Proteomes" id="UP000182312"/>
    </source>
</evidence>
<dbReference type="RefSeq" id="WP_036740153.1">
    <property type="nucleotide sequence ID" value="NZ_FOJO01000001.1"/>
</dbReference>
<evidence type="ECO:0000313" key="2">
    <source>
        <dbReference type="EMBL" id="SFA39745.1"/>
    </source>
</evidence>
<reference evidence="1 3" key="1">
    <citation type="submission" date="2014-09" db="EMBL/GenBank/DDBJ databases">
        <authorList>
            <person name="McGinnis J.M."/>
            <person name="Wolfgang W.J."/>
        </authorList>
    </citation>
    <scope>NUCLEOTIDE SEQUENCE [LARGE SCALE GENOMIC DNA]</scope>
    <source>
        <strain evidence="1 3">JCM 14014</strain>
    </source>
</reference>
<evidence type="ECO:0000313" key="3">
    <source>
        <dbReference type="Proteomes" id="UP000029846"/>
    </source>
</evidence>
<dbReference type="STRING" id="376733.SAMN04487972_101347"/>
<protein>
    <submittedName>
        <fullName evidence="2">Branched-chain amino acid transport system substrate-binding protein</fullName>
    </submittedName>
</protein>
<name>A0A099F427_9RHOB</name>
<dbReference type="Proteomes" id="UP000182312">
    <property type="component" value="Unassembled WGS sequence"/>
</dbReference>
<dbReference type="AlphaFoldDB" id="A0A099F427"/>
<proteinExistence type="predicted"/>
<dbReference type="Proteomes" id="UP000029846">
    <property type="component" value="Unassembled WGS sequence"/>
</dbReference>
<evidence type="ECO:0000313" key="1">
    <source>
        <dbReference type="EMBL" id="KGJ05008.1"/>
    </source>
</evidence>
<dbReference type="EMBL" id="FOJO01000001">
    <property type="protein sequence ID" value="SFA39745.1"/>
    <property type="molecule type" value="Genomic_DNA"/>
</dbReference>
<keyword evidence="3" id="KW-1185">Reference proteome</keyword>
<accession>A0A099F427</accession>
<sequence length="115" mass="12541">MYAAVVIAEAIRKAQDLAGTSAINPEQLRDGFEQLEITAERLTEIGLPDFGPAFAMSCENHGGNGMARVQQWDADAQKWTLITEFTEPDQDILAPLIAEDSEAYAKEAGITPRDC</sequence>
<reference evidence="1 3" key="2">
    <citation type="submission" date="2014-10" db="EMBL/GenBank/DDBJ databases">
        <title>Paracoccus sanguinis sp. nov., isolated from clinical specimens of New York State patients.</title>
        <authorList>
            <person name="Mingle L.A."/>
            <person name="Cole J.A."/>
            <person name="Lapierre P."/>
            <person name="Musser K.A."/>
        </authorList>
    </citation>
    <scope>NUCLEOTIDE SEQUENCE [LARGE SCALE GENOMIC DNA]</scope>
    <source>
        <strain evidence="1 3">JCM 14014</strain>
    </source>
</reference>
<organism evidence="1 3">
    <name type="scientific">Paracoccus halophilus</name>
    <dbReference type="NCBI Taxonomy" id="376733"/>
    <lineage>
        <taxon>Bacteria</taxon>
        <taxon>Pseudomonadati</taxon>
        <taxon>Pseudomonadota</taxon>
        <taxon>Alphaproteobacteria</taxon>
        <taxon>Rhodobacterales</taxon>
        <taxon>Paracoccaceae</taxon>
        <taxon>Paracoccus</taxon>
    </lineage>
</organism>